<proteinExistence type="predicted"/>
<sequence length="641" mass="69904">MTRNLLSLTAIGALMVGCSTNSDASDSDSIAQGDVALAPGETAEQPNPDRNVYFGDLHIHTRNSFDAYIFNVRTTPEDAYKFGMGEGITHPSGYDLKLEGPALDFMAVTDHAAYLGHLPAMDNEGTEISKLEMAKDMFSADPDKIIAAFQLIGGAVRDGRKMDGVYDPKIVGDVWKATVDAADKYYQPGKFTTFSAYEYTATRVTQGEGGGFAGGNLHRNVVFRGSAPDMPFGTLDSTNPEDLWNWMDEQRAAGNDGLSIPHNSNVSDGEMFKLETYNGQPLTKAYADQRMRNEPIVEITQVKGTSETHPSLSPNDEWADFGIYEYLLSSQIKSKTSSGDYVRQAYANGLMLEDKIGGNPFQFGLIGSTDTHVAGGSFDEKNFWSKVGVVDGTPEARGSVPPGGKKSWEGVTVDPRAANWFSRWGASGYAAVWAEENTREAIFDAMRRKETYATTGTRIKLRFFGGFGFDAAMLDDPDMVSKAYKNGVTMGGDLVGQGQAPGFIVWAMRDAMSAPLQRLQIVKVWTDGGKTNEKVFDVACSDGGTVDPATARCPDNGATVNLMDCSISTDKGAPELKTFWRDPDHKAGQRASYYVRVLENPVCRWSTWDAIRAGVPPNPALQKTIQERAWSSPIWYVPTKA</sequence>
<dbReference type="InterPro" id="IPR022028">
    <property type="entry name" value="DUF3604"/>
</dbReference>
<gene>
    <name evidence="2" type="ORF">J4G78_09530</name>
</gene>
<name>A0ABX7SZ30_9SPHN</name>
<keyword evidence="1" id="KW-0732">Signal</keyword>
<organism evidence="2 3">
    <name type="scientific">Parasphingorhabdus cellanae</name>
    <dbReference type="NCBI Taxonomy" id="2806553"/>
    <lineage>
        <taxon>Bacteria</taxon>
        <taxon>Pseudomonadati</taxon>
        <taxon>Pseudomonadota</taxon>
        <taxon>Alphaproteobacteria</taxon>
        <taxon>Sphingomonadales</taxon>
        <taxon>Sphingomonadaceae</taxon>
        <taxon>Parasphingorhabdus</taxon>
    </lineage>
</organism>
<dbReference type="Proteomes" id="UP000663923">
    <property type="component" value="Chromosome"/>
</dbReference>
<dbReference type="PROSITE" id="PS51257">
    <property type="entry name" value="PROKAR_LIPOPROTEIN"/>
    <property type="match status" value="1"/>
</dbReference>
<dbReference type="RefSeq" id="WP_207986365.1">
    <property type="nucleotide sequence ID" value="NZ_CP071794.1"/>
</dbReference>
<keyword evidence="3" id="KW-1185">Reference proteome</keyword>
<reference evidence="2 3" key="1">
    <citation type="submission" date="2021-03" db="EMBL/GenBank/DDBJ databases">
        <title>Complete genome of Parasphingorhabdus_sp.JHSY0214.</title>
        <authorList>
            <person name="Yoo J.H."/>
            <person name="Bae J.W."/>
        </authorList>
    </citation>
    <scope>NUCLEOTIDE SEQUENCE [LARGE SCALE GENOMIC DNA]</scope>
    <source>
        <strain evidence="2 3">JHSY0214</strain>
    </source>
</reference>
<accession>A0ABX7SZ30</accession>
<dbReference type="Pfam" id="PF12228">
    <property type="entry name" value="DUF3604"/>
    <property type="match status" value="1"/>
</dbReference>
<evidence type="ECO:0000256" key="1">
    <source>
        <dbReference type="SAM" id="SignalP"/>
    </source>
</evidence>
<dbReference type="Gene3D" id="3.20.20.140">
    <property type="entry name" value="Metal-dependent hydrolases"/>
    <property type="match status" value="1"/>
</dbReference>
<feature type="signal peptide" evidence="1">
    <location>
        <begin position="1"/>
        <end position="24"/>
    </location>
</feature>
<protein>
    <submittedName>
        <fullName evidence="2">DUF3604 domain-containing protein</fullName>
    </submittedName>
</protein>
<dbReference type="EMBL" id="CP071794">
    <property type="protein sequence ID" value="QTD54531.1"/>
    <property type="molecule type" value="Genomic_DNA"/>
</dbReference>
<feature type="chain" id="PRO_5047074013" evidence="1">
    <location>
        <begin position="25"/>
        <end position="641"/>
    </location>
</feature>
<evidence type="ECO:0000313" key="2">
    <source>
        <dbReference type="EMBL" id="QTD54531.1"/>
    </source>
</evidence>
<evidence type="ECO:0000313" key="3">
    <source>
        <dbReference type="Proteomes" id="UP000663923"/>
    </source>
</evidence>